<keyword evidence="4" id="KW-1185">Reference proteome</keyword>
<dbReference type="Proteomes" id="UP000095283">
    <property type="component" value="Unplaced"/>
</dbReference>
<dbReference type="Gene3D" id="2.30.230.10">
    <property type="entry name" value="Lipovitellin, beta-sheet shell regions, chain A"/>
    <property type="match status" value="1"/>
</dbReference>
<dbReference type="Pfam" id="PF01347">
    <property type="entry name" value="Vitellogenin_N"/>
    <property type="match status" value="1"/>
</dbReference>
<dbReference type="InterPro" id="IPR001747">
    <property type="entry name" value="Vitellogenin_N"/>
</dbReference>
<keyword evidence="1" id="KW-0732">Signal</keyword>
<dbReference type="PANTHER" id="PTHR23345">
    <property type="entry name" value="VITELLOGENIN-RELATED"/>
    <property type="match status" value="1"/>
</dbReference>
<accession>A0A1I7WHQ4</accession>
<evidence type="ECO:0000259" key="3">
    <source>
        <dbReference type="PROSITE" id="PS51211"/>
    </source>
</evidence>
<feature type="disulfide bond" evidence="2">
    <location>
        <begin position="107"/>
        <end position="110"/>
    </location>
</feature>
<dbReference type="AlphaFoldDB" id="A0A1I7WHQ4"/>
<proteinExistence type="predicted"/>
<protein>
    <submittedName>
        <fullName evidence="5">Vitellogenin domain-containing protein</fullName>
    </submittedName>
</protein>
<name>A0A1I7WHQ4_HETBA</name>
<dbReference type="PANTHER" id="PTHR23345:SF12">
    <property type="entry name" value="VITELLOGENIN-1-RELATED"/>
    <property type="match status" value="1"/>
</dbReference>
<reference evidence="5" key="1">
    <citation type="submission" date="2016-11" db="UniProtKB">
        <authorList>
            <consortium name="WormBaseParasite"/>
        </authorList>
    </citation>
    <scope>IDENTIFICATION</scope>
</reference>
<evidence type="ECO:0000313" key="4">
    <source>
        <dbReference type="Proteomes" id="UP000095283"/>
    </source>
</evidence>
<dbReference type="GO" id="GO:0005319">
    <property type="term" value="F:lipid transporter activity"/>
    <property type="evidence" value="ECO:0007669"/>
    <property type="project" value="InterPro"/>
</dbReference>
<dbReference type="WBParaSite" id="Hba_04529">
    <property type="protein sequence ID" value="Hba_04529"/>
    <property type="gene ID" value="Hba_04529"/>
</dbReference>
<dbReference type="InterPro" id="IPR015819">
    <property type="entry name" value="Lipid_transp_b-sht_shell"/>
</dbReference>
<dbReference type="InterPro" id="IPR015816">
    <property type="entry name" value="Vitellinogen_b-sht_N"/>
</dbReference>
<keyword evidence="2" id="KW-1015">Disulfide bond</keyword>
<sequence>MVSELYFTAEEQTWSANIKRAIINMLQLNQERIGRTDEKNVEMEREIVVKKENEYFTAVEKTIEGDCEVAYTVVSEAEKTTVTKSINFEKCSRRTDIMYNIRYGSECNMCKDSEMLHPQTVYTYVLEKNILKSVEGRSMYTIMLNEQPMMKTEVRTSLTLENSKEMSHQIELSSERKEDLLYSNKWENQIEQFYKNGDVVDVIPFEDYTNKIEHISNIVSDMIEIHENKPETAHQLARLIEMLQGATLTFTFLANKKIMSLIENSLAIAGTRIASIIYSNS</sequence>
<comment type="caution">
    <text evidence="2">Lacks conserved residue(s) required for the propagation of feature annotation.</text>
</comment>
<dbReference type="SUPFAM" id="SSF56968">
    <property type="entry name" value="Lipovitellin-phosvitin complex, beta-sheet shell regions"/>
    <property type="match status" value="1"/>
</dbReference>
<evidence type="ECO:0000313" key="5">
    <source>
        <dbReference type="WBParaSite" id="Hba_04529"/>
    </source>
</evidence>
<feature type="domain" description="Vitellogenin" evidence="3">
    <location>
        <begin position="1"/>
        <end position="281"/>
    </location>
</feature>
<evidence type="ECO:0000256" key="2">
    <source>
        <dbReference type="PROSITE-ProRule" id="PRU00557"/>
    </source>
</evidence>
<organism evidence="4 5">
    <name type="scientific">Heterorhabditis bacteriophora</name>
    <name type="common">Entomopathogenic nematode worm</name>
    <dbReference type="NCBI Taxonomy" id="37862"/>
    <lineage>
        <taxon>Eukaryota</taxon>
        <taxon>Metazoa</taxon>
        <taxon>Ecdysozoa</taxon>
        <taxon>Nematoda</taxon>
        <taxon>Chromadorea</taxon>
        <taxon>Rhabditida</taxon>
        <taxon>Rhabditina</taxon>
        <taxon>Rhabditomorpha</taxon>
        <taxon>Strongyloidea</taxon>
        <taxon>Heterorhabditidae</taxon>
        <taxon>Heterorhabditis</taxon>
    </lineage>
</organism>
<dbReference type="InterPro" id="IPR050733">
    <property type="entry name" value="Vitellogenin/Apolipophorin"/>
</dbReference>
<dbReference type="PROSITE" id="PS51211">
    <property type="entry name" value="VITELLOGENIN"/>
    <property type="match status" value="1"/>
</dbReference>
<evidence type="ECO:0000256" key="1">
    <source>
        <dbReference type="ARBA" id="ARBA00022729"/>
    </source>
</evidence>